<feature type="region of interest" description="Disordered" evidence="1">
    <location>
        <begin position="228"/>
        <end position="271"/>
    </location>
</feature>
<protein>
    <submittedName>
        <fullName evidence="2">Uncharacterized protein</fullName>
    </submittedName>
</protein>
<accession>A0A8S3YK29</accession>
<reference evidence="2" key="1">
    <citation type="submission" date="2021-04" db="EMBL/GenBank/DDBJ databases">
        <authorList>
            <consortium name="Molecular Ecology Group"/>
        </authorList>
    </citation>
    <scope>NUCLEOTIDE SEQUENCE</scope>
</reference>
<dbReference type="AlphaFoldDB" id="A0A8S3YK29"/>
<evidence type="ECO:0000256" key="1">
    <source>
        <dbReference type="SAM" id="MobiDB-lite"/>
    </source>
</evidence>
<dbReference type="Proteomes" id="UP000678393">
    <property type="component" value="Unassembled WGS sequence"/>
</dbReference>
<comment type="caution">
    <text evidence="2">The sequence shown here is derived from an EMBL/GenBank/DDBJ whole genome shotgun (WGS) entry which is preliminary data.</text>
</comment>
<gene>
    <name evidence="2" type="ORF">CUNI_LOCUS2935</name>
</gene>
<keyword evidence="3" id="KW-1185">Reference proteome</keyword>
<feature type="compositionally biased region" description="Low complexity" evidence="1">
    <location>
        <begin position="42"/>
        <end position="62"/>
    </location>
</feature>
<evidence type="ECO:0000313" key="2">
    <source>
        <dbReference type="EMBL" id="CAG5117377.1"/>
    </source>
</evidence>
<organism evidence="2 3">
    <name type="scientific">Candidula unifasciata</name>
    <dbReference type="NCBI Taxonomy" id="100452"/>
    <lineage>
        <taxon>Eukaryota</taxon>
        <taxon>Metazoa</taxon>
        <taxon>Spiralia</taxon>
        <taxon>Lophotrochozoa</taxon>
        <taxon>Mollusca</taxon>
        <taxon>Gastropoda</taxon>
        <taxon>Heterobranchia</taxon>
        <taxon>Euthyneura</taxon>
        <taxon>Panpulmonata</taxon>
        <taxon>Eupulmonata</taxon>
        <taxon>Stylommatophora</taxon>
        <taxon>Helicina</taxon>
        <taxon>Helicoidea</taxon>
        <taxon>Geomitridae</taxon>
        <taxon>Candidula</taxon>
    </lineage>
</organism>
<name>A0A8S3YK29_9EUPU</name>
<sequence length="352" mass="38246">MLHIVTVLFPSVTQCNHLAYIYRARTPAKIYTSPGHLITFGSPRSPASSSSLSHQPRSLSTSMSSETAKKRIWEDTTPTTSGSGTTLSHRLSSDSPLHILGLSETSGYKPNISFSDDSVTANATVGNHMRPSCDDKHDSLTIRTDISDGSRRQTSYLPTVEKFVDVKHNSPTTASNLTSTQRHKLSPSILSDTSLTANLSRIPVEDSSTRHGMFVDSVILSEPTRTARSTKYVHRHPVSETGSSNVNDLSNNGTGGRSCNRPTDHSNNRSVNVSKIGLHGKSSQRTPVNDTQNTLMGEGYSLGDVHDVLDEASTVGTHRDDDNTTTTSGSYTINADDLRQEIDQLFFNDVVV</sequence>
<feature type="compositionally biased region" description="Polar residues" evidence="1">
    <location>
        <begin position="240"/>
        <end position="252"/>
    </location>
</feature>
<dbReference type="OrthoDB" id="6151832at2759"/>
<feature type="compositionally biased region" description="Low complexity" evidence="1">
    <location>
        <begin position="76"/>
        <end position="90"/>
    </location>
</feature>
<evidence type="ECO:0000313" key="3">
    <source>
        <dbReference type="Proteomes" id="UP000678393"/>
    </source>
</evidence>
<feature type="region of interest" description="Disordered" evidence="1">
    <location>
        <begin position="42"/>
        <end position="91"/>
    </location>
</feature>
<dbReference type="EMBL" id="CAJHNH020000396">
    <property type="protein sequence ID" value="CAG5117377.1"/>
    <property type="molecule type" value="Genomic_DNA"/>
</dbReference>
<proteinExistence type="predicted"/>